<evidence type="ECO:0000259" key="3">
    <source>
        <dbReference type="Pfam" id="PF17101"/>
    </source>
</evidence>
<dbReference type="PANTHER" id="PTHR24045">
    <property type="match status" value="1"/>
</dbReference>
<dbReference type="GO" id="GO:0046835">
    <property type="term" value="P:carbohydrate phosphorylation"/>
    <property type="evidence" value="ECO:0007669"/>
    <property type="project" value="TreeGrafter"/>
</dbReference>
<keyword evidence="2" id="KW-0472">Membrane</keyword>
<dbReference type="GO" id="GO:0005794">
    <property type="term" value="C:Golgi apparatus"/>
    <property type="evidence" value="ECO:0007669"/>
    <property type="project" value="TreeGrafter"/>
</dbReference>
<proteinExistence type="predicted"/>
<feature type="transmembrane region" description="Helical" evidence="2">
    <location>
        <begin position="33"/>
        <end position="51"/>
    </location>
</feature>
<comment type="caution">
    <text evidence="4">The sequence shown here is derived from an EMBL/GenBank/DDBJ whole genome shotgun (WGS) entry which is preliminary data.</text>
</comment>
<organism evidence="4 5">
    <name type="scientific">Mycena maculata</name>
    <dbReference type="NCBI Taxonomy" id="230809"/>
    <lineage>
        <taxon>Eukaryota</taxon>
        <taxon>Fungi</taxon>
        <taxon>Dikarya</taxon>
        <taxon>Basidiomycota</taxon>
        <taxon>Agaricomycotina</taxon>
        <taxon>Agaricomycetes</taxon>
        <taxon>Agaricomycetidae</taxon>
        <taxon>Agaricales</taxon>
        <taxon>Marasmiineae</taxon>
        <taxon>Mycenaceae</taxon>
        <taxon>Mycena</taxon>
    </lineage>
</organism>
<evidence type="ECO:0000256" key="2">
    <source>
        <dbReference type="SAM" id="Phobius"/>
    </source>
</evidence>
<protein>
    <recommendedName>
        <fullName evidence="3">Stealth protein CR1 conserved region 1 domain-containing protein</fullName>
    </recommendedName>
</protein>
<keyword evidence="2" id="KW-1133">Transmembrane helix</keyword>
<dbReference type="InterPro" id="IPR047141">
    <property type="entry name" value="Stealth"/>
</dbReference>
<sequence length="678" mass="77052">MTLPAHNPASAYAYPNRRGFGPLRIFFLRRQKYFIALCSILFILLFVLRRGRDKAPAWQPTYHPFNLPPPNAAVADTRIRPITSQAALPDDCVEQWIARGTWGSCPVDEPRIDLVYTWVNGSDPLHYKARTKALENLKVLRRPKEARFREHDELRYSLRSIRKATSSWKHTAVHLVTADVDPEDPSNPDGRLGLVPQWLNMDFKPSRSEDGPPPVYLHHDSELFHLIPTGPRNSRIEEVFAWRNKTLPTFNSHAIESQLPNLDPKLVSENIITLNDDNFMMLDLPPSAYHSPLYGVVFLFQTDRLIDSDDTGTLDGTAELRSLAWSNHLLDQRFGVRRRPYMMHNARAFSLPLLHEASLAFGQYFSATPLSHFRGVVNTPPDLEVNMMFLGSHFVIERHREALLWSWIVAKWGSTSGVLVPTDKDKMWKELGGSGDLLRAPWPSRTSRIDVTQYMHQAGIREPFSDFNSSQPRLQYSFVSGDGYIHSYLPIIKDTPSTQHVPNLAVLSKNIVCEMSRRECLGSEAEPAWDLFKRVLVDQRSCGDCFISALVAASGPQGLEIFLPAATNTPSFHDVTTLPLVLPSEAPPLPENPRKFALRLIYRYSYSLGVSLTKFIMMANSFQGRTELKRTDANPDIALLCINDDLAPRYAVASVRAAEEVLRSWFESKWPDKIEWEL</sequence>
<reference evidence="4" key="1">
    <citation type="submission" date="2023-03" db="EMBL/GenBank/DDBJ databases">
        <title>Massive genome expansion in bonnet fungi (Mycena s.s.) driven by repeated elements and novel gene families across ecological guilds.</title>
        <authorList>
            <consortium name="Lawrence Berkeley National Laboratory"/>
            <person name="Harder C.B."/>
            <person name="Miyauchi S."/>
            <person name="Viragh M."/>
            <person name="Kuo A."/>
            <person name="Thoen E."/>
            <person name="Andreopoulos B."/>
            <person name="Lu D."/>
            <person name="Skrede I."/>
            <person name="Drula E."/>
            <person name="Henrissat B."/>
            <person name="Morin E."/>
            <person name="Kohler A."/>
            <person name="Barry K."/>
            <person name="LaButti K."/>
            <person name="Morin E."/>
            <person name="Salamov A."/>
            <person name="Lipzen A."/>
            <person name="Mereny Z."/>
            <person name="Hegedus B."/>
            <person name="Baldrian P."/>
            <person name="Stursova M."/>
            <person name="Weitz H."/>
            <person name="Taylor A."/>
            <person name="Grigoriev I.V."/>
            <person name="Nagy L.G."/>
            <person name="Martin F."/>
            <person name="Kauserud H."/>
        </authorList>
    </citation>
    <scope>NUCLEOTIDE SEQUENCE</scope>
    <source>
        <strain evidence="4">CBHHK188m</strain>
    </source>
</reference>
<dbReference type="Pfam" id="PF17101">
    <property type="entry name" value="Stealth_CR1"/>
    <property type="match status" value="1"/>
</dbReference>
<dbReference type="EMBL" id="JARJLG010000029">
    <property type="protein sequence ID" value="KAJ7767953.1"/>
    <property type="molecule type" value="Genomic_DNA"/>
</dbReference>
<evidence type="ECO:0000256" key="1">
    <source>
        <dbReference type="ARBA" id="ARBA00022679"/>
    </source>
</evidence>
<keyword evidence="2" id="KW-0812">Transmembrane</keyword>
<gene>
    <name evidence="4" type="ORF">DFH07DRAFT_808194</name>
</gene>
<dbReference type="InterPro" id="IPR031358">
    <property type="entry name" value="Stealth_CR1"/>
</dbReference>
<dbReference type="GO" id="GO:0003976">
    <property type="term" value="F:UDP-N-acetylglucosamine-lysosomal-enzyme N-acetylglucosaminephosphotransferase activity"/>
    <property type="evidence" value="ECO:0007669"/>
    <property type="project" value="TreeGrafter"/>
</dbReference>
<evidence type="ECO:0000313" key="4">
    <source>
        <dbReference type="EMBL" id="KAJ7767953.1"/>
    </source>
</evidence>
<keyword evidence="1" id="KW-0808">Transferase</keyword>
<evidence type="ECO:0000313" key="5">
    <source>
        <dbReference type="Proteomes" id="UP001215280"/>
    </source>
</evidence>
<keyword evidence="5" id="KW-1185">Reference proteome</keyword>
<dbReference type="PANTHER" id="PTHR24045:SF0">
    <property type="entry name" value="N-ACETYLGLUCOSAMINE-1-PHOSPHOTRANSFERASE SUBUNITS ALPHA_BETA"/>
    <property type="match status" value="1"/>
</dbReference>
<feature type="domain" description="Stealth protein CR1 conserved region 1" evidence="3">
    <location>
        <begin position="110"/>
        <end position="137"/>
    </location>
</feature>
<dbReference type="Proteomes" id="UP001215280">
    <property type="component" value="Unassembled WGS sequence"/>
</dbReference>
<dbReference type="AlphaFoldDB" id="A0AAD7JQC9"/>
<accession>A0AAD7JQC9</accession>
<name>A0AAD7JQC9_9AGAR</name>